<dbReference type="InterPro" id="IPR000866">
    <property type="entry name" value="AhpC/TSA"/>
</dbReference>
<dbReference type="PANTHER" id="PTHR42852:SF6">
    <property type="entry name" value="THIOL:DISULFIDE INTERCHANGE PROTEIN DSBE"/>
    <property type="match status" value="1"/>
</dbReference>
<proteinExistence type="predicted"/>
<evidence type="ECO:0000256" key="3">
    <source>
        <dbReference type="ARBA" id="ARBA00022968"/>
    </source>
</evidence>
<feature type="signal peptide" evidence="6">
    <location>
        <begin position="1"/>
        <end position="18"/>
    </location>
</feature>
<evidence type="ECO:0000256" key="1">
    <source>
        <dbReference type="ARBA" id="ARBA00004196"/>
    </source>
</evidence>
<protein>
    <submittedName>
        <fullName evidence="8">TlpA family protein disulfide reductase</fullName>
    </submittedName>
</protein>
<dbReference type="Proteomes" id="UP001165341">
    <property type="component" value="Unassembled WGS sequence"/>
</dbReference>
<dbReference type="CDD" id="cd02966">
    <property type="entry name" value="TlpA_like_family"/>
    <property type="match status" value="1"/>
</dbReference>
<comment type="caution">
    <text evidence="8">The sequence shown here is derived from an EMBL/GenBank/DDBJ whole genome shotgun (WGS) entry which is preliminary data.</text>
</comment>
<keyword evidence="2" id="KW-0201">Cytochrome c-type biogenesis</keyword>
<name>A0AA41UFZ7_9MICO</name>
<dbReference type="InterPro" id="IPR017937">
    <property type="entry name" value="Thioredoxin_CS"/>
</dbReference>
<evidence type="ECO:0000256" key="2">
    <source>
        <dbReference type="ARBA" id="ARBA00022748"/>
    </source>
</evidence>
<dbReference type="PANTHER" id="PTHR42852">
    <property type="entry name" value="THIOL:DISULFIDE INTERCHANGE PROTEIN DSBE"/>
    <property type="match status" value="1"/>
</dbReference>
<dbReference type="GO" id="GO:0030313">
    <property type="term" value="C:cell envelope"/>
    <property type="evidence" value="ECO:0007669"/>
    <property type="project" value="UniProtKB-SubCell"/>
</dbReference>
<keyword evidence="3" id="KW-0812">Transmembrane</keyword>
<evidence type="ECO:0000256" key="5">
    <source>
        <dbReference type="ARBA" id="ARBA00023284"/>
    </source>
</evidence>
<comment type="subcellular location">
    <subcellularLocation>
        <location evidence="1">Cell envelope</location>
    </subcellularLocation>
</comment>
<dbReference type="PROSITE" id="PS00194">
    <property type="entry name" value="THIOREDOXIN_1"/>
    <property type="match status" value="1"/>
</dbReference>
<dbReference type="Gene3D" id="3.40.30.10">
    <property type="entry name" value="Glutaredoxin"/>
    <property type="match status" value="1"/>
</dbReference>
<feature type="chain" id="PRO_5041229675" evidence="6">
    <location>
        <begin position="19"/>
        <end position="194"/>
    </location>
</feature>
<evidence type="ECO:0000313" key="9">
    <source>
        <dbReference type="Proteomes" id="UP001165341"/>
    </source>
</evidence>
<dbReference type="GO" id="GO:0016209">
    <property type="term" value="F:antioxidant activity"/>
    <property type="evidence" value="ECO:0007669"/>
    <property type="project" value="InterPro"/>
</dbReference>
<dbReference type="SUPFAM" id="SSF52833">
    <property type="entry name" value="Thioredoxin-like"/>
    <property type="match status" value="1"/>
</dbReference>
<dbReference type="InterPro" id="IPR036249">
    <property type="entry name" value="Thioredoxin-like_sf"/>
</dbReference>
<evidence type="ECO:0000256" key="6">
    <source>
        <dbReference type="SAM" id="SignalP"/>
    </source>
</evidence>
<keyword evidence="6" id="KW-0732">Signal</keyword>
<feature type="domain" description="Thioredoxin" evidence="7">
    <location>
        <begin position="39"/>
        <end position="190"/>
    </location>
</feature>
<keyword evidence="4" id="KW-1015">Disulfide bond</keyword>
<accession>A0AA41UFZ7</accession>
<keyword evidence="9" id="KW-1185">Reference proteome</keyword>
<evidence type="ECO:0000256" key="4">
    <source>
        <dbReference type="ARBA" id="ARBA00023157"/>
    </source>
</evidence>
<dbReference type="InterPro" id="IPR013766">
    <property type="entry name" value="Thioredoxin_domain"/>
</dbReference>
<reference evidence="8" key="1">
    <citation type="submission" date="2022-03" db="EMBL/GenBank/DDBJ databases">
        <title>Cryobacterium sp. nov. strain ZS14-85, isolated from Antarctic soil.</title>
        <authorList>
            <person name="Li J."/>
            <person name="Niu G."/>
        </authorList>
    </citation>
    <scope>NUCLEOTIDE SEQUENCE</scope>
    <source>
        <strain evidence="8">ZS14-85</strain>
    </source>
</reference>
<gene>
    <name evidence="8" type="ORF">MQH31_11730</name>
</gene>
<dbReference type="GO" id="GO:0016491">
    <property type="term" value="F:oxidoreductase activity"/>
    <property type="evidence" value="ECO:0007669"/>
    <property type="project" value="InterPro"/>
</dbReference>
<dbReference type="AlphaFoldDB" id="A0AA41UFZ7"/>
<evidence type="ECO:0000313" key="8">
    <source>
        <dbReference type="EMBL" id="MCI4658475.1"/>
    </source>
</evidence>
<keyword evidence="3" id="KW-0735">Signal-anchor</keyword>
<organism evidence="8 9">
    <name type="scientific">Cryobacterium zhongshanensis</name>
    <dbReference type="NCBI Taxonomy" id="2928153"/>
    <lineage>
        <taxon>Bacteria</taxon>
        <taxon>Bacillati</taxon>
        <taxon>Actinomycetota</taxon>
        <taxon>Actinomycetes</taxon>
        <taxon>Micrococcales</taxon>
        <taxon>Microbacteriaceae</taxon>
        <taxon>Cryobacterium</taxon>
    </lineage>
</organism>
<dbReference type="PROSITE" id="PS51352">
    <property type="entry name" value="THIOREDOXIN_2"/>
    <property type="match status" value="1"/>
</dbReference>
<keyword evidence="5" id="KW-0676">Redox-active center</keyword>
<sequence length="194" mass="20193">MRAIAAAVAVTIALTACASDPLAAQYREGSGKNYIAGDGTVTEIAPANRQKPVDFSGTLESGATTTAAEYRDNVLVLNFWYAGCAPCRAEAPDLQSLWVKYQDSGVSFLGVNIRDQVGTALAFASTYGVTYPSVIDANGGTMQLAFSGIVAPNAVPTTLVVDTKGRVSSRILGRIPDASVLDALIKTALAESEK</sequence>
<evidence type="ECO:0000259" key="7">
    <source>
        <dbReference type="PROSITE" id="PS51352"/>
    </source>
</evidence>
<dbReference type="EMBL" id="JALGAR010000003">
    <property type="protein sequence ID" value="MCI4658475.1"/>
    <property type="molecule type" value="Genomic_DNA"/>
</dbReference>
<dbReference type="Pfam" id="PF00578">
    <property type="entry name" value="AhpC-TSA"/>
    <property type="match status" value="1"/>
</dbReference>
<dbReference type="GO" id="GO:0017004">
    <property type="term" value="P:cytochrome complex assembly"/>
    <property type="evidence" value="ECO:0007669"/>
    <property type="project" value="UniProtKB-KW"/>
</dbReference>
<dbReference type="PROSITE" id="PS51257">
    <property type="entry name" value="PROKAR_LIPOPROTEIN"/>
    <property type="match status" value="1"/>
</dbReference>
<dbReference type="InterPro" id="IPR050553">
    <property type="entry name" value="Thioredoxin_ResA/DsbE_sf"/>
</dbReference>